<evidence type="ECO:0000259" key="2">
    <source>
        <dbReference type="Pfam" id="PF07995"/>
    </source>
</evidence>
<protein>
    <submittedName>
        <fullName evidence="3">PQQ-dependent sugar dehydrogenase</fullName>
    </submittedName>
</protein>
<dbReference type="InterPro" id="IPR011042">
    <property type="entry name" value="6-blade_b-propeller_TolB-like"/>
</dbReference>
<gene>
    <name evidence="3" type="ORF">H1Q58_09080</name>
</gene>
<dbReference type="EMBL" id="CP059540">
    <property type="protein sequence ID" value="QMT16140.1"/>
    <property type="molecule type" value="Genomic_DNA"/>
</dbReference>
<sequence>MINKKEVFKLKKWLFPGILAMALAGCSNGPANPDEATAPADVIATDLEAPWSINKQGDTFYISERTGTVAYIDADGQMERQQVEFSSPLSSASEAGFLGFVLKPDFEDSKEAYGYYVYEDNGKSFNKIAEFRLNGESWSETAVLLSGIPTGKVHHGGRLEFSEDGTLYATIGDASEPELAQDPASVNGKILRLNEFDEFEIYSLGHRNPQGLAWDDETMYAAEHGQSANDEINIIEQNANYGWPNIEGEETAEGLETPLATSGADDTWAPSGIDFHNGALYIAALRGTAIKVMDPESAEIIDSIEGYGRIRDVHSDGDNLYFITNNTDGRGTPTDGDDKLYILNEQ</sequence>
<organism evidence="3 4">
    <name type="scientific">Planococcus maritimus</name>
    <dbReference type="NCBI Taxonomy" id="192421"/>
    <lineage>
        <taxon>Bacteria</taxon>
        <taxon>Bacillati</taxon>
        <taxon>Bacillota</taxon>
        <taxon>Bacilli</taxon>
        <taxon>Bacillales</taxon>
        <taxon>Caryophanaceae</taxon>
        <taxon>Planococcus</taxon>
    </lineage>
</organism>
<name>A0A7D7RD16_PLAMR</name>
<keyword evidence="1" id="KW-0732">Signal</keyword>
<dbReference type="Pfam" id="PF07995">
    <property type="entry name" value="GSDH"/>
    <property type="match status" value="1"/>
</dbReference>
<evidence type="ECO:0000313" key="3">
    <source>
        <dbReference type="EMBL" id="QMT16140.1"/>
    </source>
</evidence>
<dbReference type="Gene3D" id="2.120.10.30">
    <property type="entry name" value="TolB, C-terminal domain"/>
    <property type="match status" value="1"/>
</dbReference>
<feature type="chain" id="PRO_5028394596" evidence="1">
    <location>
        <begin position="32"/>
        <end position="346"/>
    </location>
</feature>
<evidence type="ECO:0000256" key="1">
    <source>
        <dbReference type="SAM" id="SignalP"/>
    </source>
</evidence>
<feature type="domain" description="Glucose/Sorbosone dehydrogenase" evidence="2">
    <location>
        <begin position="47"/>
        <end position="330"/>
    </location>
</feature>
<reference evidence="3 4" key="1">
    <citation type="submission" date="2020-07" db="EMBL/GenBank/DDBJ databases">
        <title>Screening of a cold-adapted Planococcus bacterium producing protease in traditional shrimp paste and protease identification by genome sequencing.</title>
        <authorList>
            <person name="Gao R."/>
            <person name="Leng W."/>
            <person name="Chu Q."/>
            <person name="Wu X."/>
            <person name="Liu H."/>
            <person name="Li X."/>
        </authorList>
    </citation>
    <scope>NUCLEOTIDE SEQUENCE [LARGE SCALE GENOMIC DNA]</scope>
    <source>
        <strain evidence="3 4">XJ11</strain>
    </source>
</reference>
<dbReference type="PANTHER" id="PTHR19328">
    <property type="entry name" value="HEDGEHOG-INTERACTING PROTEIN"/>
    <property type="match status" value="1"/>
</dbReference>
<evidence type="ECO:0000313" key="4">
    <source>
        <dbReference type="Proteomes" id="UP000514716"/>
    </source>
</evidence>
<dbReference type="SUPFAM" id="SSF63829">
    <property type="entry name" value="Calcium-dependent phosphotriesterase"/>
    <property type="match status" value="1"/>
</dbReference>
<dbReference type="KEGG" id="pdec:H1Q58_09080"/>
<dbReference type="PANTHER" id="PTHR19328:SF13">
    <property type="entry name" value="HIPL1 PROTEIN"/>
    <property type="match status" value="1"/>
</dbReference>
<dbReference type="PROSITE" id="PS51257">
    <property type="entry name" value="PROKAR_LIPOPROTEIN"/>
    <property type="match status" value="1"/>
</dbReference>
<dbReference type="AlphaFoldDB" id="A0A7D7RD16"/>
<dbReference type="InterPro" id="IPR012938">
    <property type="entry name" value="Glc/Sorbosone_DH"/>
</dbReference>
<feature type="signal peptide" evidence="1">
    <location>
        <begin position="1"/>
        <end position="31"/>
    </location>
</feature>
<accession>A0A7D7RD16</accession>
<proteinExistence type="predicted"/>
<dbReference type="Proteomes" id="UP000514716">
    <property type="component" value="Chromosome"/>
</dbReference>
<keyword evidence="4" id="KW-1185">Reference proteome</keyword>